<dbReference type="AlphaFoldDB" id="A0A0G1KQF9"/>
<comment type="caution">
    <text evidence="2">The sequence shown here is derived from an EMBL/GenBank/DDBJ whole genome shotgun (WGS) entry which is preliminary data.</text>
</comment>
<evidence type="ECO:0000313" key="3">
    <source>
        <dbReference type="Proteomes" id="UP000034797"/>
    </source>
</evidence>
<evidence type="ECO:0000313" key="2">
    <source>
        <dbReference type="EMBL" id="KKT85783.1"/>
    </source>
</evidence>
<feature type="region of interest" description="Disordered" evidence="1">
    <location>
        <begin position="90"/>
        <end position="143"/>
    </location>
</feature>
<name>A0A0G1KQF9_9BACT</name>
<accession>A0A0G1KQF9</accession>
<gene>
    <name evidence="2" type="ORF">UW84_C0022G0015</name>
</gene>
<organism evidence="2 3">
    <name type="scientific">Candidatus Collierbacteria bacterium GW2011_GWA2_44_99</name>
    <dbReference type="NCBI Taxonomy" id="1618380"/>
    <lineage>
        <taxon>Bacteria</taxon>
        <taxon>Candidatus Collieribacteriota</taxon>
    </lineage>
</organism>
<evidence type="ECO:0000256" key="1">
    <source>
        <dbReference type="SAM" id="MobiDB-lite"/>
    </source>
</evidence>
<feature type="compositionally biased region" description="Basic and acidic residues" evidence="1">
    <location>
        <begin position="90"/>
        <end position="121"/>
    </location>
</feature>
<protein>
    <submittedName>
        <fullName evidence="2">Uncharacterized protein</fullName>
    </submittedName>
</protein>
<sequence>MGGIGQQVADNLFELGQSTVKAATQAGGDIVSGTLEQLTGAPSGVGADPADKSKDLGERDLEQQKIMAKQKDNQRYQQVKAELDQYRQRRQELDAQIARERNQQEQEKQQKEVGARQKKESFVQSLLKKVGAGSHGETDKQKE</sequence>
<proteinExistence type="predicted"/>
<dbReference type="Proteomes" id="UP000034797">
    <property type="component" value="Unassembled WGS sequence"/>
</dbReference>
<feature type="region of interest" description="Disordered" evidence="1">
    <location>
        <begin position="34"/>
        <end position="57"/>
    </location>
</feature>
<dbReference type="EMBL" id="LCJW01000022">
    <property type="protein sequence ID" value="KKT85783.1"/>
    <property type="molecule type" value="Genomic_DNA"/>
</dbReference>
<reference evidence="2 3" key="1">
    <citation type="journal article" date="2015" name="Nature">
        <title>rRNA introns, odd ribosomes, and small enigmatic genomes across a large radiation of phyla.</title>
        <authorList>
            <person name="Brown C.T."/>
            <person name="Hug L.A."/>
            <person name="Thomas B.C."/>
            <person name="Sharon I."/>
            <person name="Castelle C.J."/>
            <person name="Singh A."/>
            <person name="Wilkins M.J."/>
            <person name="Williams K.H."/>
            <person name="Banfield J.F."/>
        </authorList>
    </citation>
    <scope>NUCLEOTIDE SEQUENCE [LARGE SCALE GENOMIC DNA]</scope>
</reference>